<dbReference type="SUPFAM" id="SSF52242">
    <property type="entry name" value="Cobalamin (vitamin B12)-binding domain"/>
    <property type="match status" value="1"/>
</dbReference>
<evidence type="ECO:0000256" key="4">
    <source>
        <dbReference type="ARBA" id="ARBA00023004"/>
    </source>
</evidence>
<dbReference type="Gene3D" id="3.40.50.280">
    <property type="entry name" value="Cobalamin-binding domain"/>
    <property type="match status" value="1"/>
</dbReference>
<feature type="non-terminal residue" evidence="7">
    <location>
        <position position="231"/>
    </location>
</feature>
<name>A0A383EF25_9ZZZZ</name>
<evidence type="ECO:0000259" key="6">
    <source>
        <dbReference type="PROSITE" id="PS51332"/>
    </source>
</evidence>
<evidence type="ECO:0000256" key="1">
    <source>
        <dbReference type="ARBA" id="ARBA00001966"/>
    </source>
</evidence>
<evidence type="ECO:0000256" key="2">
    <source>
        <dbReference type="ARBA" id="ARBA00022691"/>
    </source>
</evidence>
<dbReference type="InterPro" id="IPR051198">
    <property type="entry name" value="BchE-like"/>
</dbReference>
<keyword evidence="4" id="KW-0408">Iron</keyword>
<keyword evidence="3" id="KW-0479">Metal-binding</keyword>
<accession>A0A383EF25</accession>
<dbReference type="AlphaFoldDB" id="A0A383EF25"/>
<dbReference type="GO" id="GO:0051536">
    <property type="term" value="F:iron-sulfur cluster binding"/>
    <property type="evidence" value="ECO:0007669"/>
    <property type="project" value="UniProtKB-KW"/>
</dbReference>
<dbReference type="PANTHER" id="PTHR43409:SF4">
    <property type="entry name" value="RADICAL SAM SUPERFAMILY PROTEIN"/>
    <property type="match status" value="1"/>
</dbReference>
<dbReference type="GO" id="GO:0046872">
    <property type="term" value="F:metal ion binding"/>
    <property type="evidence" value="ECO:0007669"/>
    <property type="project" value="UniProtKB-KW"/>
</dbReference>
<keyword evidence="2" id="KW-0949">S-adenosyl-L-methionine</keyword>
<dbReference type="CDD" id="cd02068">
    <property type="entry name" value="radical_SAM_B12_BD"/>
    <property type="match status" value="1"/>
</dbReference>
<dbReference type="InterPro" id="IPR006158">
    <property type="entry name" value="Cobalamin-bd"/>
</dbReference>
<dbReference type="PANTHER" id="PTHR43409">
    <property type="entry name" value="ANAEROBIC MAGNESIUM-PROTOPORPHYRIN IX MONOMETHYL ESTER CYCLASE-RELATED"/>
    <property type="match status" value="1"/>
</dbReference>
<gene>
    <name evidence="7" type="ORF">METZ01_LOCUS507887</name>
</gene>
<keyword evidence="5" id="KW-0411">Iron-sulfur</keyword>
<evidence type="ECO:0000256" key="3">
    <source>
        <dbReference type="ARBA" id="ARBA00022723"/>
    </source>
</evidence>
<comment type="cofactor">
    <cofactor evidence="1">
        <name>[4Fe-4S] cluster</name>
        <dbReference type="ChEBI" id="CHEBI:49883"/>
    </cofactor>
</comment>
<dbReference type="Pfam" id="PF02310">
    <property type="entry name" value="B12-binding"/>
    <property type="match status" value="1"/>
</dbReference>
<evidence type="ECO:0000313" key="7">
    <source>
        <dbReference type="EMBL" id="SVE55033.1"/>
    </source>
</evidence>
<evidence type="ECO:0000256" key="5">
    <source>
        <dbReference type="ARBA" id="ARBA00023014"/>
    </source>
</evidence>
<organism evidence="7">
    <name type="scientific">marine metagenome</name>
    <dbReference type="NCBI Taxonomy" id="408172"/>
    <lineage>
        <taxon>unclassified sequences</taxon>
        <taxon>metagenomes</taxon>
        <taxon>ecological metagenomes</taxon>
    </lineage>
</organism>
<feature type="domain" description="B12-binding" evidence="6">
    <location>
        <begin position="32"/>
        <end position="171"/>
    </location>
</feature>
<dbReference type="EMBL" id="UINC01225118">
    <property type="protein sequence ID" value="SVE55033.1"/>
    <property type="molecule type" value="Genomic_DNA"/>
</dbReference>
<dbReference type="PROSITE" id="PS51332">
    <property type="entry name" value="B12_BINDING"/>
    <property type="match status" value="1"/>
</dbReference>
<sequence length="231" mass="26292">NRLQQYKEFSAETILTGGFGDSPPISPKIDQKYPITTLISLYDPDCIGSRTLATFVKSKIGHSVNQIYFKDLFPEVYPYVDRELDLLIDLLKQTKTELIGISLRSSSYTTAEAVVRRIRKDLKHVPILIGGTHAIICAEECFSLGDMVCIGEGEHAFLELLEKFQGGFEKIKDIKGIWFKDDFFSQKQDFINSQKAENPIIENEQSKNTDLNDIPPIDFSDENKWFIENGE</sequence>
<reference evidence="7" key="1">
    <citation type="submission" date="2018-05" db="EMBL/GenBank/DDBJ databases">
        <authorList>
            <person name="Lanie J.A."/>
            <person name="Ng W.-L."/>
            <person name="Kazmierczak K.M."/>
            <person name="Andrzejewski T.M."/>
            <person name="Davidsen T.M."/>
            <person name="Wayne K.J."/>
            <person name="Tettelin H."/>
            <person name="Glass J.I."/>
            <person name="Rusch D."/>
            <person name="Podicherti R."/>
            <person name="Tsui H.-C.T."/>
            <person name="Winkler M.E."/>
        </authorList>
    </citation>
    <scope>NUCLEOTIDE SEQUENCE</scope>
</reference>
<feature type="non-terminal residue" evidence="7">
    <location>
        <position position="1"/>
    </location>
</feature>
<proteinExistence type="predicted"/>
<dbReference type="GO" id="GO:0031419">
    <property type="term" value="F:cobalamin binding"/>
    <property type="evidence" value="ECO:0007669"/>
    <property type="project" value="InterPro"/>
</dbReference>
<dbReference type="InterPro" id="IPR036724">
    <property type="entry name" value="Cobalamin-bd_sf"/>
</dbReference>
<protein>
    <recommendedName>
        <fullName evidence="6">B12-binding domain-containing protein</fullName>
    </recommendedName>
</protein>